<sequence>MFTTLSRIRQAGLLLAGWLWCQWAAAQAPAILWDRSFGGSDFEHLTGALRTPDGGYLLSGPSASGASGNKTLVQPGFWVVKLTADGNKAWERIHNFGTGNQPTLLRLTADGGYVLGGISGSTALPNYWIAKLDAAGNQQWTRSLGGNSTDDLSEVQQTADGGFLLGGFSNSGISGDKTSACRGEYDYWVVRLNANGTTLWDRTLGGTGYDESTCLSPTPDGGCVVGGFSVSGISGDKSEAIRGSVDYWVVKLDATGRPQWDRTYGGDITDIMTNVLPTPDGGYVLGGFSGSNRSGDRSQPCRGGDDYWVVKLNSLGQKEWDSSFGSNGQDDLRTMSLTPDGGYLLSGESSSSASFEKSQPSRGFFDYWVVKTDGRGRLQWERTLGTPEGDQASGVLQAPDGTYFVAGTSNGSPSGERTAPLWGSSDFWALKLAASPPTRSRVEIRGDSLLCSSQPLLLTATTSVPAASYRWSTGATTPSITVTQLGTYTVTATFPDGQTSTDQQVVAPFVPDLRIDGDTLLCAGSTARLTAVSPSATSYLWSTGDSASAITIRQPGTYHVTAFYGVACSVTQRLIVRTPTVTIDGGPQVCSGASTDLTANAPGATQLRWNTGATTATLRVTQPGTYSIVASFAGGCTATATITITTPAGSLRITGDSVLCAGRPVRLTAQTPGATAYRWSTGATTASIEVAQTGTYSVVATYAGGCTDQARQVVRPAPDFTGFSLGPDTTLCENQVLQLRAPANLPAGSQYQWSDGSRNPTLEVRLPGLYSLRLSTPCGPLTVSRRIAVTACAPPANIITPNGDLFNERWVLQGLPAGPYSLELYNRWGRKVYEAAEYRNDWGNGAEPGTYYYRLRHHSNGQLYTGWLTVRQ</sequence>
<gene>
    <name evidence="1" type="ORF">Hsw_3866</name>
</gene>
<accession>W8FA23</accession>
<dbReference type="InterPro" id="IPR011047">
    <property type="entry name" value="Quinoprotein_ADH-like_sf"/>
</dbReference>
<proteinExistence type="predicted"/>
<protein>
    <recommendedName>
        <fullName evidence="3">Ig-like domain-containing protein</fullName>
    </recommendedName>
</protein>
<dbReference type="SUPFAM" id="SSF50998">
    <property type="entry name" value="Quinoprotein alcohol dehydrogenase-like"/>
    <property type="match status" value="1"/>
</dbReference>
<dbReference type="OrthoDB" id="1491125at2"/>
<dbReference type="HOGENOM" id="CLU_378455_0_0_10"/>
<dbReference type="RefSeq" id="WP_044003501.1">
    <property type="nucleotide sequence ID" value="NZ_CP007145.1"/>
</dbReference>
<dbReference type="SUPFAM" id="SSF49299">
    <property type="entry name" value="PKD domain"/>
    <property type="match status" value="1"/>
</dbReference>
<dbReference type="KEGG" id="hsw:Hsw_3866"/>
<dbReference type="InterPro" id="IPR035986">
    <property type="entry name" value="PKD_dom_sf"/>
</dbReference>
<evidence type="ECO:0008006" key="3">
    <source>
        <dbReference type="Google" id="ProtNLM"/>
    </source>
</evidence>
<dbReference type="AlphaFoldDB" id="W8FA23"/>
<keyword evidence="2" id="KW-1185">Reference proteome</keyword>
<name>W8FA23_9BACT</name>
<dbReference type="Pfam" id="PF13585">
    <property type="entry name" value="CHU_C"/>
    <property type="match status" value="1"/>
</dbReference>
<dbReference type="PANTHER" id="PTHR42754">
    <property type="entry name" value="ENDOGLUCANASE"/>
    <property type="match status" value="1"/>
</dbReference>
<reference evidence="1 2" key="1">
    <citation type="submission" date="2014-01" db="EMBL/GenBank/DDBJ databases">
        <title>Complete genome sequence of ionizing-radiation resistance bacterium Hymenobacter swuensis DY53.</title>
        <authorList>
            <person name="Jung J.-H."/>
            <person name="Jeong S.-W."/>
            <person name="Joe M.-H."/>
            <person name="Cho y.-j."/>
            <person name="Kim M.-K."/>
            <person name="Lim S.-Y."/>
        </authorList>
    </citation>
    <scope>NUCLEOTIDE SEQUENCE [LARGE SCALE GENOMIC DNA]</scope>
    <source>
        <strain evidence="1 2">DY53</strain>
    </source>
</reference>
<dbReference type="Proteomes" id="UP000019423">
    <property type="component" value="Chromosome"/>
</dbReference>
<dbReference type="EMBL" id="CP007145">
    <property type="protein sequence ID" value="AHJ99461.1"/>
    <property type="molecule type" value="Genomic_DNA"/>
</dbReference>
<dbReference type="STRING" id="1227739.Hsw_3866"/>
<dbReference type="PANTHER" id="PTHR42754:SF1">
    <property type="entry name" value="LIPOPROTEIN"/>
    <property type="match status" value="1"/>
</dbReference>
<dbReference type="eggNOG" id="COG3291">
    <property type="taxonomic scope" value="Bacteria"/>
</dbReference>
<dbReference type="PATRIC" id="fig|1227739.3.peg.4021"/>
<dbReference type="Gene3D" id="2.80.10.50">
    <property type="match status" value="1"/>
</dbReference>
<evidence type="ECO:0000313" key="2">
    <source>
        <dbReference type="Proteomes" id="UP000019423"/>
    </source>
</evidence>
<organism evidence="1 2">
    <name type="scientific">Hymenobacter swuensis DY53</name>
    <dbReference type="NCBI Taxonomy" id="1227739"/>
    <lineage>
        <taxon>Bacteria</taxon>
        <taxon>Pseudomonadati</taxon>
        <taxon>Bacteroidota</taxon>
        <taxon>Cytophagia</taxon>
        <taxon>Cytophagales</taxon>
        <taxon>Hymenobacteraceae</taxon>
        <taxon>Hymenobacter</taxon>
    </lineage>
</organism>
<evidence type="ECO:0000313" key="1">
    <source>
        <dbReference type="EMBL" id="AHJ99461.1"/>
    </source>
</evidence>